<evidence type="ECO:0000313" key="2">
    <source>
        <dbReference type="EMBL" id="EES53400.1"/>
    </source>
</evidence>
<sequence>MLKRFSLIPLVTLVLSGCAATTEPPVRAWLSEQKAYAEIKQGHLEQAETDLKKALRDNPTDPTILNNMAFIQFKEGEFQKAIGYLEQVRALRSNDNDEPYILNEARILISSHHYRKALTLLSLIEPRTKWPHGYRKMLAKALIHNGKNAKALAILLEKHDEAGMMTQPTTH</sequence>
<feature type="chain" id="PRO_5002966145" evidence="1">
    <location>
        <begin position="20"/>
        <end position="171"/>
    </location>
</feature>
<dbReference type="AlphaFoldDB" id="C6HVI2"/>
<evidence type="ECO:0000313" key="3">
    <source>
        <dbReference type="Proteomes" id="UP000009374"/>
    </source>
</evidence>
<organism evidence="2 3">
    <name type="scientific">Leptospirillum ferrodiazotrophum</name>
    <dbReference type="NCBI Taxonomy" id="412449"/>
    <lineage>
        <taxon>Bacteria</taxon>
        <taxon>Pseudomonadati</taxon>
        <taxon>Nitrospirota</taxon>
        <taxon>Nitrospiria</taxon>
        <taxon>Nitrospirales</taxon>
        <taxon>Nitrospiraceae</taxon>
        <taxon>Leptospirillum</taxon>
    </lineage>
</organism>
<dbReference type="PROSITE" id="PS51257">
    <property type="entry name" value="PROKAR_LIPOPROTEIN"/>
    <property type="match status" value="1"/>
</dbReference>
<dbReference type="Proteomes" id="UP000009374">
    <property type="component" value="Unassembled WGS sequence"/>
</dbReference>
<dbReference type="EMBL" id="GG693863">
    <property type="protein sequence ID" value="EES53400.1"/>
    <property type="molecule type" value="Genomic_DNA"/>
</dbReference>
<dbReference type="Pfam" id="PF14559">
    <property type="entry name" value="TPR_19"/>
    <property type="match status" value="1"/>
</dbReference>
<dbReference type="InterPro" id="IPR011990">
    <property type="entry name" value="TPR-like_helical_dom_sf"/>
</dbReference>
<gene>
    <name evidence="2" type="ORF">UBAL3_79160028</name>
</gene>
<reference evidence="2 3" key="1">
    <citation type="journal article" date="2009" name="Appl. Environ. Microbiol.">
        <title>Community genomic and proteomic analyses of chemoautotrophic iron-oxidizing "Leptospirillum rubarum" (Group II) and "Leptospirillum ferrodiazotrophum" (Group III) bacteria in acid mine drainage biofilms.</title>
        <authorList>
            <person name="Goltsman D.S."/>
            <person name="Denef V.J."/>
            <person name="Singer S.W."/>
            <person name="VerBerkmoes N.C."/>
            <person name="Lefsrud M."/>
            <person name="Mueller R.S."/>
            <person name="Dick G.J."/>
            <person name="Sun C.L."/>
            <person name="Wheeler K.E."/>
            <person name="Zemla A."/>
            <person name="Baker B.J."/>
            <person name="Hauser L."/>
            <person name="Land M."/>
            <person name="Shah M.B."/>
            <person name="Thelen M.P."/>
            <person name="Hettich R.L."/>
            <person name="Banfield J.F."/>
        </authorList>
    </citation>
    <scope>NUCLEOTIDE SEQUENCE [LARGE SCALE GENOMIC DNA]</scope>
</reference>
<keyword evidence="1" id="KW-0732">Signal</keyword>
<protein>
    <submittedName>
        <fullName evidence="2">Uncharacterized protein</fullName>
    </submittedName>
</protein>
<accession>C6HVI2</accession>
<dbReference type="SUPFAM" id="SSF48452">
    <property type="entry name" value="TPR-like"/>
    <property type="match status" value="1"/>
</dbReference>
<keyword evidence="3" id="KW-1185">Reference proteome</keyword>
<evidence type="ECO:0000256" key="1">
    <source>
        <dbReference type="SAM" id="SignalP"/>
    </source>
</evidence>
<dbReference type="InterPro" id="IPR019734">
    <property type="entry name" value="TPR_rpt"/>
</dbReference>
<proteinExistence type="predicted"/>
<feature type="signal peptide" evidence="1">
    <location>
        <begin position="1"/>
        <end position="19"/>
    </location>
</feature>
<name>C6HVI2_9BACT</name>
<dbReference type="SMART" id="SM00028">
    <property type="entry name" value="TPR"/>
    <property type="match status" value="2"/>
</dbReference>
<dbReference type="Gene3D" id="1.25.40.10">
    <property type="entry name" value="Tetratricopeptide repeat domain"/>
    <property type="match status" value="1"/>
</dbReference>